<dbReference type="RefSeq" id="WP_104937402.1">
    <property type="nucleotide sequence ID" value="NZ_CP021255.1"/>
</dbReference>
<evidence type="ECO:0000313" key="3">
    <source>
        <dbReference type="Proteomes" id="UP000239867"/>
    </source>
</evidence>
<sequence length="264" mass="30028">MKQEERLDFLVERFKADSDPYQDVEIPKDTVGKQRLLRSLMNIRMPMAVREDVLQVQDEYLAERAAARGIVQPSDIPVIRNGISVWQGDITRLAVDAIVNAANAQMLGCFVPMHNCIDNCIHTFAGVQLRAECDRQMKELRICYGKDYEQPTAVPMLTDAYNLPAKKVIHIVGPIVQGKVTPNLEKDLADCYRNTLDMCVDNTLTSVAFCCISTGVFRFPNKRAAEIAVHTVNSWMNKHEGMMKKVIFNVFKDDDRRIYEEILS</sequence>
<gene>
    <name evidence="2" type="ORF">CAY53_02525</name>
</gene>
<dbReference type="SMART" id="SM00506">
    <property type="entry name" value="A1pp"/>
    <property type="match status" value="1"/>
</dbReference>
<evidence type="ECO:0000313" key="2">
    <source>
        <dbReference type="EMBL" id="AVD72198.1"/>
    </source>
</evidence>
<proteinExistence type="predicted"/>
<protein>
    <submittedName>
        <fullName evidence="2">Macro domain protein</fullName>
    </submittedName>
</protein>
<keyword evidence="3" id="KW-1185">Reference proteome</keyword>
<dbReference type="PANTHER" id="PTHR11106">
    <property type="entry name" value="GANGLIOSIDE INDUCED DIFFERENTIATION ASSOCIATED PROTEIN 2-RELATED"/>
    <property type="match status" value="1"/>
</dbReference>
<dbReference type="OrthoDB" id="6194521at2"/>
<dbReference type="AlphaFoldDB" id="A0A2L1GRD1"/>
<dbReference type="PROSITE" id="PS51154">
    <property type="entry name" value="MACRO"/>
    <property type="match status" value="1"/>
</dbReference>
<dbReference type="EMBL" id="CP021255">
    <property type="protein sequence ID" value="AVD72198.1"/>
    <property type="molecule type" value="Genomic_DNA"/>
</dbReference>
<dbReference type="Proteomes" id="UP000239867">
    <property type="component" value="Chromosome"/>
</dbReference>
<feature type="domain" description="Macro" evidence="1">
    <location>
        <begin position="70"/>
        <end position="264"/>
    </location>
</feature>
<dbReference type="Pfam" id="PF01661">
    <property type="entry name" value="Macro"/>
    <property type="match status" value="1"/>
</dbReference>
<dbReference type="SUPFAM" id="SSF52949">
    <property type="entry name" value="Macro domain-like"/>
    <property type="match status" value="1"/>
</dbReference>
<dbReference type="Gene3D" id="3.40.220.10">
    <property type="entry name" value="Leucine Aminopeptidase, subunit E, domain 1"/>
    <property type="match status" value="1"/>
</dbReference>
<dbReference type="InterPro" id="IPR043472">
    <property type="entry name" value="Macro_dom-like"/>
</dbReference>
<dbReference type="NCBIfam" id="NF003163">
    <property type="entry name" value="PRK04143.1"/>
    <property type="match status" value="1"/>
</dbReference>
<dbReference type="InterPro" id="IPR002589">
    <property type="entry name" value="Macro_dom"/>
</dbReference>
<organism evidence="2 3">
    <name type="scientific">Desulfobulbus oralis</name>
    <dbReference type="NCBI Taxonomy" id="1986146"/>
    <lineage>
        <taxon>Bacteria</taxon>
        <taxon>Pseudomonadati</taxon>
        <taxon>Thermodesulfobacteriota</taxon>
        <taxon>Desulfobulbia</taxon>
        <taxon>Desulfobulbales</taxon>
        <taxon>Desulfobulbaceae</taxon>
        <taxon>Desulfobulbus</taxon>
    </lineage>
</organism>
<evidence type="ECO:0000259" key="1">
    <source>
        <dbReference type="PROSITE" id="PS51154"/>
    </source>
</evidence>
<dbReference type="CDD" id="cd02908">
    <property type="entry name" value="Macro_OAADPr_deacetylase"/>
    <property type="match status" value="1"/>
</dbReference>
<accession>A0A2L1GRD1</accession>
<reference evidence="2 3" key="1">
    <citation type="journal article" date="2018" name="MBio">
        <title>Insights into the evolution of host association through the isolation and characterization of a novel human periodontal pathobiont, Desulfobulbus oralis.</title>
        <authorList>
            <person name="Cross K.L."/>
            <person name="Chirania P."/>
            <person name="Xiong W."/>
            <person name="Beall C.J."/>
            <person name="Elkins J.G."/>
            <person name="Giannone R.J."/>
            <person name="Griffen A.L."/>
            <person name="Guss A.M."/>
            <person name="Hettich R.L."/>
            <person name="Joshi S.S."/>
            <person name="Mokrzan E.M."/>
            <person name="Martin R.K."/>
            <person name="Zhulin I.B."/>
            <person name="Leys E.J."/>
            <person name="Podar M."/>
        </authorList>
    </citation>
    <scope>NUCLEOTIDE SEQUENCE [LARGE SCALE GENOMIC DNA]</scope>
    <source>
        <strain evidence="2 3">ORNL</strain>
    </source>
</reference>
<dbReference type="PANTHER" id="PTHR11106:SF27">
    <property type="entry name" value="MACRO DOMAIN-CONTAINING PROTEIN"/>
    <property type="match status" value="1"/>
</dbReference>
<name>A0A2L1GRD1_9BACT</name>
<dbReference type="KEGG" id="deo:CAY53_02525"/>